<dbReference type="STRING" id="108015.GA0061099_1003140"/>
<evidence type="ECO:0000313" key="2">
    <source>
        <dbReference type="Proteomes" id="UP000051380"/>
    </source>
</evidence>
<protein>
    <recommendedName>
        <fullName evidence="3">Flagellar protein FliT</fullName>
    </recommendedName>
</protein>
<gene>
    <name evidence="1" type="ORF">AOQ72_24010</name>
</gene>
<sequence>MRPSYERQLAALEASYRELLLSALQGCAKGQWGLFGSYERVGLRDPAREELLELGSKIERLRHKCGIEPFQLHERFLQMGSRLSNTPGEPKLAQRWLDELT</sequence>
<dbReference type="AlphaFoldDB" id="A0A0R3C9H9"/>
<evidence type="ECO:0008006" key="3">
    <source>
        <dbReference type="Google" id="ProtNLM"/>
    </source>
</evidence>
<accession>A0A0R3C9H9</accession>
<evidence type="ECO:0000313" key="1">
    <source>
        <dbReference type="EMBL" id="KRP94278.1"/>
    </source>
</evidence>
<reference evidence="1 2" key="1">
    <citation type="submission" date="2015-09" db="EMBL/GenBank/DDBJ databases">
        <title>Draft Genome Sequence of the Strain BR 3267 (Bradyrhizobium yuanmingense) recommended as inoculant for cowpea in Brazil.</title>
        <authorList>
            <person name="Simoes-Araujo J.L."/>
            <person name="Zilli J.E."/>
        </authorList>
    </citation>
    <scope>NUCLEOTIDE SEQUENCE [LARGE SCALE GENOMIC DNA]</scope>
    <source>
        <strain evidence="1 2">BR3267</strain>
    </source>
</reference>
<dbReference type="EMBL" id="LJYF01000029">
    <property type="protein sequence ID" value="KRP94278.1"/>
    <property type="molecule type" value="Genomic_DNA"/>
</dbReference>
<proteinExistence type="predicted"/>
<dbReference type="Proteomes" id="UP000051380">
    <property type="component" value="Unassembled WGS sequence"/>
</dbReference>
<organism evidence="1 2">
    <name type="scientific">Bradyrhizobium yuanmingense</name>
    <dbReference type="NCBI Taxonomy" id="108015"/>
    <lineage>
        <taxon>Bacteria</taxon>
        <taxon>Pseudomonadati</taxon>
        <taxon>Pseudomonadota</taxon>
        <taxon>Alphaproteobacteria</taxon>
        <taxon>Hyphomicrobiales</taxon>
        <taxon>Nitrobacteraceae</taxon>
        <taxon>Bradyrhizobium</taxon>
    </lineage>
</organism>
<name>A0A0R3C9H9_9BRAD</name>
<comment type="caution">
    <text evidence="1">The sequence shown here is derived from an EMBL/GenBank/DDBJ whole genome shotgun (WGS) entry which is preliminary data.</text>
</comment>